<proteinExistence type="predicted"/>
<feature type="transmembrane region" description="Helical" evidence="1">
    <location>
        <begin position="18"/>
        <end position="38"/>
    </location>
</feature>
<reference evidence="2" key="2">
    <citation type="journal article" date="2015" name="Data Brief">
        <title>Shoot transcriptome of the giant reed, Arundo donax.</title>
        <authorList>
            <person name="Barrero R.A."/>
            <person name="Guerrero F.D."/>
            <person name="Moolhuijzen P."/>
            <person name="Goolsby J.A."/>
            <person name="Tidwell J."/>
            <person name="Bellgard S.E."/>
            <person name="Bellgard M.I."/>
        </authorList>
    </citation>
    <scope>NUCLEOTIDE SEQUENCE</scope>
    <source>
        <tissue evidence="2">Shoot tissue taken approximately 20 cm above the soil surface</tissue>
    </source>
</reference>
<accession>A0A0A9I2H7</accession>
<sequence length="40" mass="4734">MAKHNFASEYHQIETERFCCCCCCFLFFLPFCVGSYGFHL</sequence>
<evidence type="ECO:0000313" key="2">
    <source>
        <dbReference type="EMBL" id="JAE39378.1"/>
    </source>
</evidence>
<dbReference type="EMBL" id="GBRH01158518">
    <property type="protein sequence ID" value="JAE39378.1"/>
    <property type="molecule type" value="Transcribed_RNA"/>
</dbReference>
<dbReference type="AlphaFoldDB" id="A0A0A9I2H7"/>
<name>A0A0A9I2H7_ARUDO</name>
<reference evidence="2" key="1">
    <citation type="submission" date="2014-09" db="EMBL/GenBank/DDBJ databases">
        <authorList>
            <person name="Magalhaes I.L.F."/>
            <person name="Oliveira U."/>
            <person name="Santos F.R."/>
            <person name="Vidigal T.H.D.A."/>
            <person name="Brescovit A.D."/>
            <person name="Santos A.J."/>
        </authorList>
    </citation>
    <scope>NUCLEOTIDE SEQUENCE</scope>
    <source>
        <tissue evidence="2">Shoot tissue taken approximately 20 cm above the soil surface</tissue>
    </source>
</reference>
<keyword evidence="1" id="KW-0472">Membrane</keyword>
<protein>
    <submittedName>
        <fullName evidence="2">Uncharacterized protein</fullName>
    </submittedName>
</protein>
<keyword evidence="1" id="KW-0812">Transmembrane</keyword>
<organism evidence="2">
    <name type="scientific">Arundo donax</name>
    <name type="common">Giant reed</name>
    <name type="synonym">Donax arundinaceus</name>
    <dbReference type="NCBI Taxonomy" id="35708"/>
    <lineage>
        <taxon>Eukaryota</taxon>
        <taxon>Viridiplantae</taxon>
        <taxon>Streptophyta</taxon>
        <taxon>Embryophyta</taxon>
        <taxon>Tracheophyta</taxon>
        <taxon>Spermatophyta</taxon>
        <taxon>Magnoliopsida</taxon>
        <taxon>Liliopsida</taxon>
        <taxon>Poales</taxon>
        <taxon>Poaceae</taxon>
        <taxon>PACMAD clade</taxon>
        <taxon>Arundinoideae</taxon>
        <taxon>Arundineae</taxon>
        <taxon>Arundo</taxon>
    </lineage>
</organism>
<evidence type="ECO:0000256" key="1">
    <source>
        <dbReference type="SAM" id="Phobius"/>
    </source>
</evidence>
<keyword evidence="1" id="KW-1133">Transmembrane helix</keyword>